<comment type="caution">
    <text evidence="5">The sequence shown here is derived from an EMBL/GenBank/DDBJ whole genome shotgun (WGS) entry which is preliminary data.</text>
</comment>
<reference evidence="5 6" key="2">
    <citation type="submission" date="2023-06" db="EMBL/GenBank/DDBJ databases">
        <authorList>
            <person name="Zeman M."/>
            <person name="Kubasova T."/>
            <person name="Jahodarova E."/>
            <person name="Nykrynova M."/>
            <person name="Rychlik I."/>
        </authorList>
    </citation>
    <scope>NUCLEOTIDE SEQUENCE [LARGE SCALE GENOMIC DNA]</scope>
    <source>
        <strain evidence="5 6">154_Feed</strain>
    </source>
</reference>
<feature type="compositionally biased region" description="Basic and acidic residues" evidence="1">
    <location>
        <begin position="768"/>
        <end position="790"/>
    </location>
</feature>
<protein>
    <submittedName>
        <fullName evidence="5">DUF4430 domain-containing protein</fullName>
    </submittedName>
</protein>
<reference evidence="6" key="1">
    <citation type="submission" date="2023-06" db="EMBL/GenBank/DDBJ databases">
        <title>Identification and characterization of horizontal gene transfer across gut microbiota members of farm animals based on homology search.</title>
        <authorList>
            <person name="Zeman M."/>
            <person name="Kubasova T."/>
            <person name="Jahodarova E."/>
            <person name="Nykrynova M."/>
            <person name="Rychlik I."/>
        </authorList>
    </citation>
    <scope>NUCLEOTIDE SEQUENCE [LARGE SCALE GENOMIC DNA]</scope>
    <source>
        <strain evidence="6">154_Feed</strain>
    </source>
</reference>
<dbReference type="Pfam" id="PF13360">
    <property type="entry name" value="PQQ_2"/>
    <property type="match status" value="1"/>
</dbReference>
<dbReference type="Pfam" id="PF14478">
    <property type="entry name" value="DUF4430"/>
    <property type="match status" value="1"/>
</dbReference>
<feature type="region of interest" description="Disordered" evidence="1">
    <location>
        <begin position="713"/>
        <end position="792"/>
    </location>
</feature>
<dbReference type="InterPro" id="IPR002372">
    <property type="entry name" value="PQQ_rpt_dom"/>
</dbReference>
<dbReference type="EMBL" id="JAUDDZ010000002">
    <property type="protein sequence ID" value="MDM8274378.1"/>
    <property type="molecule type" value="Genomic_DNA"/>
</dbReference>
<evidence type="ECO:0000313" key="5">
    <source>
        <dbReference type="EMBL" id="MDM8274378.1"/>
    </source>
</evidence>
<feature type="compositionally biased region" description="Basic and acidic residues" evidence="1">
    <location>
        <begin position="96"/>
        <end position="108"/>
    </location>
</feature>
<dbReference type="InterPro" id="IPR011047">
    <property type="entry name" value="Quinoprotein_ADH-like_sf"/>
</dbReference>
<feature type="compositionally biased region" description="Low complexity" evidence="1">
    <location>
        <begin position="75"/>
        <end position="95"/>
    </location>
</feature>
<feature type="region of interest" description="Disordered" evidence="1">
    <location>
        <begin position="59"/>
        <end position="159"/>
    </location>
</feature>
<dbReference type="InterPro" id="IPR027954">
    <property type="entry name" value="Transcobalamin-like_C"/>
</dbReference>
<feature type="domain" description="Pyrrolo-quinoline quinone repeat" evidence="3">
    <location>
        <begin position="377"/>
        <end position="485"/>
    </location>
</feature>
<dbReference type="Gene3D" id="2.170.130.30">
    <property type="match status" value="1"/>
</dbReference>
<keyword evidence="2" id="KW-1133">Transmembrane helix</keyword>
<dbReference type="Gene3D" id="2.130.10.10">
    <property type="entry name" value="YVTN repeat-like/Quinoprotein amine dehydrogenase"/>
    <property type="match status" value="1"/>
</dbReference>
<organism evidence="5 6">
    <name type="scientific">Enorma phocaeensis</name>
    <dbReference type="NCBI Taxonomy" id="1871019"/>
    <lineage>
        <taxon>Bacteria</taxon>
        <taxon>Bacillati</taxon>
        <taxon>Actinomycetota</taxon>
        <taxon>Coriobacteriia</taxon>
        <taxon>Coriobacteriales</taxon>
        <taxon>Coriobacteriaceae</taxon>
        <taxon>Enorma</taxon>
    </lineage>
</organism>
<gene>
    <name evidence="5" type="ORF">QUW28_02520</name>
</gene>
<dbReference type="InterPro" id="IPR015943">
    <property type="entry name" value="WD40/YVTN_repeat-like_dom_sf"/>
</dbReference>
<keyword evidence="6" id="KW-1185">Reference proteome</keyword>
<dbReference type="Proteomes" id="UP001529421">
    <property type="component" value="Unassembled WGS sequence"/>
</dbReference>
<keyword evidence="2" id="KW-0812">Transmembrane</keyword>
<sequence>MARIDTDPTLHSPTDTIMREVDARRHPAARAYVWRRRAAAVLISAALVAGQAPTAAWAQDAGAGESPAAASTQQAGLEDAAGADASGSEAAPGAECAHEGADESRSDASADSTDAADASDSAATGAAEQADADGTGAPASPADAGDQADAAEGAASQAAEDTITVSVKVTGVTEHAEDGSFHTETWLPLAEVEVPATGEVTAWEVFSSALDEAGYTYVVEGWYCPFSITSPDGRTLAATSSEPYSYWSFMVNGDYASVGADQYVMQAGDSIELVYVDGSGEALPEGEVDTNPDAEHPDIPSDWNGFANGGGGAVVEDAETPTEGAQEAWKDSLLTDEEREQYASLAASDPLIIDGKIYVVASSAVYETEPPYSATKSPARISVINASTGAIERQVTLSTSLDSVCRPVYADGIIVVPLAGGRLQAVSAATLETLWVLDGIAGAQSISSLTVADGYVYVATADALGTDYTATSGTVRRVNLLTGALSGTAENAASGYYWAGGIWMDGYYLVGDDAGMVHVYASDLSGEVSSVMLSSGVRSTLVADGGYVYAVTKEGVLHKLAVDESGAVREVASVSFAASSTSTPTIAAGKAYVGGSSASYAGVLAVIDLETMTVSQSVTGYAASDGSVQALPGDVKSVPLISIQGSGTYAYFTCNNLPGGLYCYRLGDAAASMLYLPASADQNYSMTSAFAGPDGTLYYINDSGNLFALRAAQETPGEEPGAGEAPGDNAGGSENPASPSGPASSRPAGTQIQASHAPLSTALASTRDGAKTSGRAEDAAQDDKAERDEPAGAEAVASLATTGADVAEAVVERGANPVAVGGVVAGVAGVGVLAAVALWLRRRGGEA</sequence>
<feature type="domain" description="Transcobalamin-like C-terminal" evidence="4">
    <location>
        <begin position="228"/>
        <end position="275"/>
    </location>
</feature>
<evidence type="ECO:0000256" key="1">
    <source>
        <dbReference type="SAM" id="MobiDB-lite"/>
    </source>
</evidence>
<feature type="compositionally biased region" description="Low complexity" evidence="1">
    <location>
        <begin position="718"/>
        <end position="749"/>
    </location>
</feature>
<evidence type="ECO:0000313" key="6">
    <source>
        <dbReference type="Proteomes" id="UP001529421"/>
    </source>
</evidence>
<evidence type="ECO:0000259" key="3">
    <source>
        <dbReference type="Pfam" id="PF13360"/>
    </source>
</evidence>
<feature type="compositionally biased region" description="Low complexity" evidence="1">
    <location>
        <begin position="109"/>
        <end position="159"/>
    </location>
</feature>
<evidence type="ECO:0000256" key="2">
    <source>
        <dbReference type="SAM" id="Phobius"/>
    </source>
</evidence>
<keyword evidence="2" id="KW-0472">Membrane</keyword>
<evidence type="ECO:0000259" key="4">
    <source>
        <dbReference type="Pfam" id="PF14478"/>
    </source>
</evidence>
<accession>A0ABT7V7B1</accession>
<dbReference type="SUPFAM" id="SSF50998">
    <property type="entry name" value="Quinoprotein alcohol dehydrogenase-like"/>
    <property type="match status" value="1"/>
</dbReference>
<feature type="transmembrane region" description="Helical" evidence="2">
    <location>
        <begin position="818"/>
        <end position="840"/>
    </location>
</feature>
<dbReference type="RefSeq" id="WP_289544319.1">
    <property type="nucleotide sequence ID" value="NZ_JAUDDZ010000002.1"/>
</dbReference>
<proteinExistence type="predicted"/>
<name>A0ABT7V7B1_9ACTN</name>